<comment type="caution">
    <text evidence="2">The sequence shown here is derived from an EMBL/GenBank/DDBJ whole genome shotgun (WGS) entry which is preliminary data.</text>
</comment>
<keyword evidence="1" id="KW-1133">Transmembrane helix</keyword>
<evidence type="ECO:0000313" key="2">
    <source>
        <dbReference type="EMBL" id="MFC5393036.1"/>
    </source>
</evidence>
<keyword evidence="1" id="KW-0472">Membrane</keyword>
<sequence length="136" mass="14888">MIVRAFSPIVAFLRWVFGPSAAWLDLVLALPALAWALLLIDRPEIFGRGNWASIGLLPPSAWLVIMLTLGSVHLVCLIRPWHGARIAAAACSAWCWLFIAYVIGRNGVTPGTIIHAELGLIALLGGLHLYSMPRRR</sequence>
<evidence type="ECO:0008006" key="4">
    <source>
        <dbReference type="Google" id="ProtNLM"/>
    </source>
</evidence>
<proteinExistence type="predicted"/>
<feature type="transmembrane region" description="Helical" evidence="1">
    <location>
        <begin position="86"/>
        <end position="104"/>
    </location>
</feature>
<keyword evidence="3" id="KW-1185">Reference proteome</keyword>
<reference evidence="3" key="1">
    <citation type="journal article" date="2019" name="Int. J. Syst. Evol. Microbiol.">
        <title>The Global Catalogue of Microorganisms (GCM) 10K type strain sequencing project: providing services to taxonomists for standard genome sequencing and annotation.</title>
        <authorList>
            <consortium name="The Broad Institute Genomics Platform"/>
            <consortium name="The Broad Institute Genome Sequencing Center for Infectious Disease"/>
            <person name="Wu L."/>
            <person name="Ma J."/>
        </authorList>
    </citation>
    <scope>NUCLEOTIDE SEQUENCE [LARGE SCALE GENOMIC DNA]</scope>
    <source>
        <strain evidence="3">CGMCC 1.16326</strain>
    </source>
</reference>
<gene>
    <name evidence="2" type="ORF">ACFPPC_10370</name>
</gene>
<feature type="transmembrane region" description="Helical" evidence="1">
    <location>
        <begin position="12"/>
        <end position="40"/>
    </location>
</feature>
<keyword evidence="1" id="KW-0812">Transmembrane</keyword>
<protein>
    <recommendedName>
        <fullName evidence="4">SPW repeat-containing protein</fullName>
    </recommendedName>
</protein>
<dbReference type="Proteomes" id="UP001596104">
    <property type="component" value="Unassembled WGS sequence"/>
</dbReference>
<evidence type="ECO:0000256" key="1">
    <source>
        <dbReference type="SAM" id="Phobius"/>
    </source>
</evidence>
<dbReference type="RefSeq" id="WP_377007944.1">
    <property type="nucleotide sequence ID" value="NZ_JBHSLV010000019.1"/>
</dbReference>
<organism evidence="2 3">
    <name type="scientific">Bosea vestrisii</name>
    <dbReference type="NCBI Taxonomy" id="151416"/>
    <lineage>
        <taxon>Bacteria</taxon>
        <taxon>Pseudomonadati</taxon>
        <taxon>Pseudomonadota</taxon>
        <taxon>Alphaproteobacteria</taxon>
        <taxon>Hyphomicrobiales</taxon>
        <taxon>Boseaceae</taxon>
        <taxon>Bosea</taxon>
    </lineage>
</organism>
<feature type="transmembrane region" description="Helical" evidence="1">
    <location>
        <begin position="60"/>
        <end position="79"/>
    </location>
</feature>
<feature type="transmembrane region" description="Helical" evidence="1">
    <location>
        <begin position="110"/>
        <end position="130"/>
    </location>
</feature>
<name>A0ABW0H772_9HYPH</name>
<evidence type="ECO:0000313" key="3">
    <source>
        <dbReference type="Proteomes" id="UP001596104"/>
    </source>
</evidence>
<accession>A0ABW0H772</accession>
<dbReference type="EMBL" id="JBHSLV010000019">
    <property type="protein sequence ID" value="MFC5393036.1"/>
    <property type="molecule type" value="Genomic_DNA"/>
</dbReference>